<feature type="compositionally biased region" description="Polar residues" evidence="1">
    <location>
        <begin position="1"/>
        <end position="10"/>
    </location>
</feature>
<feature type="region of interest" description="Disordered" evidence="1">
    <location>
        <begin position="1"/>
        <end position="30"/>
    </location>
</feature>
<evidence type="ECO:0000256" key="1">
    <source>
        <dbReference type="SAM" id="MobiDB-lite"/>
    </source>
</evidence>
<organism evidence="2 3">
    <name type="scientific">Halopelagius fulvigenes</name>
    <dbReference type="NCBI Taxonomy" id="1198324"/>
    <lineage>
        <taxon>Archaea</taxon>
        <taxon>Methanobacteriati</taxon>
        <taxon>Methanobacteriota</taxon>
        <taxon>Stenosarchaea group</taxon>
        <taxon>Halobacteria</taxon>
        <taxon>Halobacteriales</taxon>
        <taxon>Haloferacaceae</taxon>
    </lineage>
</organism>
<dbReference type="EMBL" id="JBHSXH010000015">
    <property type="protein sequence ID" value="MFC6826210.1"/>
    <property type="molecule type" value="Genomic_DNA"/>
</dbReference>
<name>A0ABD5U539_9EURY</name>
<keyword evidence="3" id="KW-1185">Reference proteome</keyword>
<protein>
    <submittedName>
        <fullName evidence="2">Uncharacterized protein</fullName>
    </submittedName>
</protein>
<proteinExistence type="predicted"/>
<evidence type="ECO:0000313" key="2">
    <source>
        <dbReference type="EMBL" id="MFC6826210.1"/>
    </source>
</evidence>
<dbReference type="AlphaFoldDB" id="A0ABD5U539"/>
<dbReference type="Proteomes" id="UP001596408">
    <property type="component" value="Unassembled WGS sequence"/>
</dbReference>
<gene>
    <name evidence="2" type="ORF">ACFQEV_14605</name>
</gene>
<comment type="caution">
    <text evidence="2">The sequence shown here is derived from an EMBL/GenBank/DDBJ whole genome shotgun (WGS) entry which is preliminary data.</text>
</comment>
<evidence type="ECO:0000313" key="3">
    <source>
        <dbReference type="Proteomes" id="UP001596408"/>
    </source>
</evidence>
<accession>A0ABD5U539</accession>
<sequence length="102" mass="11181">MIEHTQSNGSLRAAAATPSNASDSAGDADEMPVTVLWTDDRSEVKLNDTQVIDAVVWGTTDHEEFTVSKTYDAVVGNSMEPLRLQTVTERTVGDVRLRFARQ</sequence>
<reference evidence="2 3" key="1">
    <citation type="journal article" date="2019" name="Int. J. Syst. Evol. Microbiol.">
        <title>The Global Catalogue of Microorganisms (GCM) 10K type strain sequencing project: providing services to taxonomists for standard genome sequencing and annotation.</title>
        <authorList>
            <consortium name="The Broad Institute Genomics Platform"/>
            <consortium name="The Broad Institute Genome Sequencing Center for Infectious Disease"/>
            <person name="Wu L."/>
            <person name="Ma J."/>
        </authorList>
    </citation>
    <scope>NUCLEOTIDE SEQUENCE [LARGE SCALE GENOMIC DNA]</scope>
    <source>
        <strain evidence="2 3">YIM 94188</strain>
    </source>
</reference>
<dbReference type="RefSeq" id="WP_379697453.1">
    <property type="nucleotide sequence ID" value="NZ_JBHSXH010000015.1"/>
</dbReference>